<dbReference type="InterPro" id="IPR000160">
    <property type="entry name" value="GGDEF_dom"/>
</dbReference>
<dbReference type="InterPro" id="IPR043128">
    <property type="entry name" value="Rev_trsase/Diguanyl_cyclase"/>
</dbReference>
<dbReference type="Proteomes" id="UP001169066">
    <property type="component" value="Unassembled WGS sequence"/>
</dbReference>
<dbReference type="SUPFAM" id="SSF141868">
    <property type="entry name" value="EAL domain-like"/>
    <property type="match status" value="1"/>
</dbReference>
<name>A0ABT7QR52_9BACT</name>
<proteinExistence type="predicted"/>
<dbReference type="NCBIfam" id="TIGR00254">
    <property type="entry name" value="GGDEF"/>
    <property type="match status" value="1"/>
</dbReference>
<evidence type="ECO:0000256" key="1">
    <source>
        <dbReference type="SAM" id="Phobius"/>
    </source>
</evidence>
<dbReference type="CDD" id="cd01948">
    <property type="entry name" value="EAL"/>
    <property type="match status" value="1"/>
</dbReference>
<dbReference type="SUPFAM" id="SSF55073">
    <property type="entry name" value="Nucleotide cyclase"/>
    <property type="match status" value="1"/>
</dbReference>
<dbReference type="PROSITE" id="PS50883">
    <property type="entry name" value="EAL"/>
    <property type="match status" value="1"/>
</dbReference>
<dbReference type="Gene3D" id="3.20.20.450">
    <property type="entry name" value="EAL domain"/>
    <property type="match status" value="1"/>
</dbReference>
<comment type="caution">
    <text evidence="4">The sequence shown here is derived from an EMBL/GenBank/DDBJ whole genome shotgun (WGS) entry which is preliminary data.</text>
</comment>
<feature type="domain" description="GGDEF" evidence="3">
    <location>
        <begin position="259"/>
        <end position="391"/>
    </location>
</feature>
<evidence type="ECO:0000313" key="5">
    <source>
        <dbReference type="Proteomes" id="UP001169066"/>
    </source>
</evidence>
<keyword evidence="5" id="KW-1185">Reference proteome</keyword>
<keyword evidence="1" id="KW-0812">Transmembrane</keyword>
<dbReference type="Pfam" id="PF00990">
    <property type="entry name" value="GGDEF"/>
    <property type="match status" value="1"/>
</dbReference>
<dbReference type="RefSeq" id="WP_289401528.1">
    <property type="nucleotide sequence ID" value="NZ_JAQIBC010000002.1"/>
</dbReference>
<dbReference type="Pfam" id="PF00563">
    <property type="entry name" value="EAL"/>
    <property type="match status" value="1"/>
</dbReference>
<keyword evidence="1" id="KW-1133">Transmembrane helix</keyword>
<feature type="domain" description="EAL" evidence="2">
    <location>
        <begin position="400"/>
        <end position="653"/>
    </location>
</feature>
<dbReference type="Gene3D" id="3.30.70.270">
    <property type="match status" value="1"/>
</dbReference>
<dbReference type="SMART" id="SM00052">
    <property type="entry name" value="EAL"/>
    <property type="match status" value="1"/>
</dbReference>
<dbReference type="InterPro" id="IPR052155">
    <property type="entry name" value="Biofilm_reg_signaling"/>
</dbReference>
<evidence type="ECO:0000259" key="2">
    <source>
        <dbReference type="PROSITE" id="PS50883"/>
    </source>
</evidence>
<dbReference type="InterPro" id="IPR001633">
    <property type="entry name" value="EAL_dom"/>
</dbReference>
<dbReference type="InterPro" id="IPR035919">
    <property type="entry name" value="EAL_sf"/>
</dbReference>
<protein>
    <submittedName>
        <fullName evidence="4">EAL domain-containing protein</fullName>
    </submittedName>
</protein>
<feature type="transmembrane region" description="Helical" evidence="1">
    <location>
        <begin position="159"/>
        <end position="180"/>
    </location>
</feature>
<accession>A0ABT7QR52</accession>
<dbReference type="PROSITE" id="PS50887">
    <property type="entry name" value="GGDEF"/>
    <property type="match status" value="1"/>
</dbReference>
<dbReference type="PANTHER" id="PTHR44757">
    <property type="entry name" value="DIGUANYLATE CYCLASE DGCP"/>
    <property type="match status" value="1"/>
</dbReference>
<reference evidence="4" key="1">
    <citation type="submission" date="2023-01" db="EMBL/GenBank/DDBJ databases">
        <title>Sulfurovum sp. XTW-4 genome assembly.</title>
        <authorList>
            <person name="Wang J."/>
        </authorList>
    </citation>
    <scope>NUCLEOTIDE SEQUENCE</scope>
    <source>
        <strain evidence="4">XTW-4</strain>
    </source>
</reference>
<dbReference type="SMART" id="SM00267">
    <property type="entry name" value="GGDEF"/>
    <property type="match status" value="1"/>
</dbReference>
<dbReference type="PANTHER" id="PTHR44757:SF2">
    <property type="entry name" value="BIOFILM ARCHITECTURE MAINTENANCE PROTEIN MBAA"/>
    <property type="match status" value="1"/>
</dbReference>
<keyword evidence="1" id="KW-0472">Membrane</keyword>
<gene>
    <name evidence="4" type="ORF">PF327_04730</name>
</gene>
<dbReference type="EMBL" id="JAQIBC010000002">
    <property type="protein sequence ID" value="MDM5263495.1"/>
    <property type="molecule type" value="Genomic_DNA"/>
</dbReference>
<evidence type="ECO:0000313" key="4">
    <source>
        <dbReference type="EMBL" id="MDM5263495.1"/>
    </source>
</evidence>
<sequence>MSFKKLNLTFIVLFVGFFVITILLHYTQTVKHIHTIMIDNLRESVSDMKFDIKAILNNQDTINLKAYLDRQKAGSRMIKEIYVVKEDGTLLRTSDYLYEKNYFKEENTISLRQLNTDNISNIDLLRSDIKVIDHDNIVHYSMYVKMDKKYITNSVQQRIGVQIIYPLLFFIGVVIFYLLYIKNLIMKPIMIVDDFLRGIVQRIPKFYIREFNHLSQNLQNNLKELKELAYFDTLTGVYNRKAIEEILKKKIIEAKKNKHPFAVVMIDLDHFKKVNDNYGHDIGDLLLKEIAKVLQSEIRTLDHIGRLGGDEFLIIIDTINNVDIFLKLQKLIAKFKEPFHIEGNDIIIGMSIGGVMYPEDGNDVITLLKNVDIAMYQAKHEGRNRVVFFSIELGKKIQLEIELEKEIRYAFEHNEFSLKYQPIIDISSGKVVAVEALIRWEHPVKGTIYPTEFIPFVEKGCCVKEIGVWVFDRACKQQKEWSKNGIDVNMSINLSVKHMHATNFYDVMNAIIKKYDVDIKKISLEITEYTLMQYRETTMAMLNKMQHDGMTFRLDDFGTGYSSLTYLKDTPISSIKIDKSFIDGITPDKKPVHLLNAIINLSHAIDVTTIAEGVEEAYQVEYLKEIGCDMIQGYYYSKALDGKAFESYYQSRESDKEKSIE</sequence>
<feature type="transmembrane region" description="Helical" evidence="1">
    <location>
        <begin position="6"/>
        <end position="27"/>
    </location>
</feature>
<evidence type="ECO:0000259" key="3">
    <source>
        <dbReference type="PROSITE" id="PS50887"/>
    </source>
</evidence>
<dbReference type="CDD" id="cd01949">
    <property type="entry name" value="GGDEF"/>
    <property type="match status" value="1"/>
</dbReference>
<organism evidence="4 5">
    <name type="scientific">Sulfurovum xiamenensis</name>
    <dbReference type="NCBI Taxonomy" id="3019066"/>
    <lineage>
        <taxon>Bacteria</taxon>
        <taxon>Pseudomonadati</taxon>
        <taxon>Campylobacterota</taxon>
        <taxon>Epsilonproteobacteria</taxon>
        <taxon>Campylobacterales</taxon>
        <taxon>Sulfurovaceae</taxon>
        <taxon>Sulfurovum</taxon>
    </lineage>
</organism>
<dbReference type="InterPro" id="IPR029787">
    <property type="entry name" value="Nucleotide_cyclase"/>
</dbReference>